<evidence type="ECO:0000313" key="5">
    <source>
        <dbReference type="EMBL" id="RDV84310.1"/>
    </source>
</evidence>
<dbReference type="RefSeq" id="WP_115792051.1">
    <property type="nucleotide sequence ID" value="NZ_QSLN01000002.1"/>
</dbReference>
<accession>A0A3D8P501</accession>
<protein>
    <recommendedName>
        <fullName evidence="4">SpoOB alpha-helical domain-containing protein</fullName>
    </recommendedName>
</protein>
<dbReference type="Pfam" id="PF14689">
    <property type="entry name" value="SPOB_a"/>
    <property type="match status" value="1"/>
</dbReference>
<evidence type="ECO:0000259" key="4">
    <source>
        <dbReference type="Pfam" id="PF14689"/>
    </source>
</evidence>
<organism evidence="5 6">
    <name type="scientific">Ammonifex thiophilus</name>
    <dbReference type="NCBI Taxonomy" id="444093"/>
    <lineage>
        <taxon>Bacteria</taxon>
        <taxon>Bacillati</taxon>
        <taxon>Bacillota</taxon>
        <taxon>Clostridia</taxon>
        <taxon>Thermoanaerobacterales</taxon>
        <taxon>Thermoanaerobacteraceae</taxon>
        <taxon>Ammonifex</taxon>
    </lineage>
</organism>
<dbReference type="InterPro" id="IPR016120">
    <property type="entry name" value="Sig_transdc_His_kin_SpoOB"/>
</dbReference>
<dbReference type="GO" id="GO:0000155">
    <property type="term" value="F:phosphorelay sensor kinase activity"/>
    <property type="evidence" value="ECO:0007669"/>
    <property type="project" value="InterPro"/>
</dbReference>
<dbReference type="AlphaFoldDB" id="A0A3D8P501"/>
<evidence type="ECO:0000256" key="1">
    <source>
        <dbReference type="ARBA" id="ARBA00022553"/>
    </source>
</evidence>
<comment type="caution">
    <text evidence="5">The sequence shown here is derived from an EMBL/GenBank/DDBJ whole genome shotgun (WGS) entry which is preliminary data.</text>
</comment>
<keyword evidence="6" id="KW-1185">Reference proteome</keyword>
<keyword evidence="3" id="KW-0418">Kinase</keyword>
<name>A0A3D8P501_9THEO</name>
<sequence>MEAAEALALLRTQYHDFLNHLQVILGFLELGREDRAREQIGRAVKDIASRGQVAKCGLPEVAWLLLLFQAEALKVGIKVFFEIEKVSTFPVAPSGLALISRCHRFILKAGKDMELLVVGRPWPEGYLLRYVGKLNWEEVASKLNSPQVTFGSEDLRIRLLPGEF</sequence>
<dbReference type="EMBL" id="QSLN01000002">
    <property type="protein sequence ID" value="RDV84310.1"/>
    <property type="molecule type" value="Genomic_DNA"/>
</dbReference>
<dbReference type="OrthoDB" id="1634477at2"/>
<evidence type="ECO:0000313" key="6">
    <source>
        <dbReference type="Proteomes" id="UP000256329"/>
    </source>
</evidence>
<evidence type="ECO:0000256" key="3">
    <source>
        <dbReference type="ARBA" id="ARBA00022777"/>
    </source>
</evidence>
<keyword evidence="2" id="KW-0808">Transferase</keyword>
<proteinExistence type="predicted"/>
<dbReference type="SUPFAM" id="SSF55890">
    <property type="entry name" value="Sporulation response regulatory protein Spo0B"/>
    <property type="match status" value="1"/>
</dbReference>
<keyword evidence="1" id="KW-0597">Phosphoprotein</keyword>
<gene>
    <name evidence="5" type="ORF">DXX99_03120</name>
</gene>
<dbReference type="Proteomes" id="UP000256329">
    <property type="component" value="Unassembled WGS sequence"/>
</dbReference>
<feature type="domain" description="SpoOB alpha-helical" evidence="4">
    <location>
        <begin position="2"/>
        <end position="56"/>
    </location>
</feature>
<dbReference type="InterPro" id="IPR039506">
    <property type="entry name" value="SPOB_a"/>
</dbReference>
<reference evidence="5 6" key="1">
    <citation type="submission" date="2018-08" db="EMBL/GenBank/DDBJ databases">
        <title>Form III RuBisCO-mediated autotrophy in Thermodesulfobium bacteria.</title>
        <authorList>
            <person name="Toshchakov S.V."/>
            <person name="Kublanov I.V."/>
            <person name="Frolov E."/>
            <person name="Bonch-Osmolovskaya E.A."/>
            <person name="Tourova T.P."/>
            <person name="Chernych N.A."/>
            <person name="Lebedinsky A.V."/>
        </authorList>
    </citation>
    <scope>NUCLEOTIDE SEQUENCE [LARGE SCALE GENOMIC DNA]</scope>
    <source>
        <strain evidence="5 6">SR</strain>
    </source>
</reference>
<dbReference type="Gene3D" id="1.10.287.130">
    <property type="match status" value="1"/>
</dbReference>
<evidence type="ECO:0000256" key="2">
    <source>
        <dbReference type="ARBA" id="ARBA00022679"/>
    </source>
</evidence>